<dbReference type="InterPro" id="IPR011991">
    <property type="entry name" value="ArsR-like_HTH"/>
</dbReference>
<dbReference type="SMART" id="SM00420">
    <property type="entry name" value="HTH_DEOR"/>
    <property type="match status" value="1"/>
</dbReference>
<organism evidence="6 7">
    <name type="scientific">Paenibacillus residui</name>
    <dbReference type="NCBI Taxonomy" id="629724"/>
    <lineage>
        <taxon>Bacteria</taxon>
        <taxon>Bacillati</taxon>
        <taxon>Bacillota</taxon>
        <taxon>Bacilli</taxon>
        <taxon>Bacillales</taxon>
        <taxon>Paenibacillaceae</taxon>
        <taxon>Paenibacillus</taxon>
    </lineage>
</organism>
<dbReference type="SUPFAM" id="SSF46785">
    <property type="entry name" value="Winged helix' DNA-binding domain"/>
    <property type="match status" value="1"/>
</dbReference>
<dbReference type="PANTHER" id="PTHR30363:SF51">
    <property type="entry name" value="HTH-TYPE TRANSCRIPTIONAL REPRESSOR GLCR"/>
    <property type="match status" value="1"/>
</dbReference>
<comment type="caution">
    <text evidence="6">The sequence shown here is derived from an EMBL/GenBank/DDBJ whole genome shotgun (WGS) entry which is preliminary data.</text>
</comment>
<dbReference type="InterPro" id="IPR037171">
    <property type="entry name" value="NagB/RpiA_transferase-like"/>
</dbReference>
<dbReference type="PRINTS" id="PR00037">
    <property type="entry name" value="HTHLACR"/>
</dbReference>
<dbReference type="SMART" id="SM01134">
    <property type="entry name" value="DeoRC"/>
    <property type="match status" value="1"/>
</dbReference>
<accession>A0ABW3D9W3</accession>
<evidence type="ECO:0000259" key="5">
    <source>
        <dbReference type="PROSITE" id="PS51000"/>
    </source>
</evidence>
<name>A0ABW3D9W3_9BACL</name>
<evidence type="ECO:0000256" key="3">
    <source>
        <dbReference type="ARBA" id="ARBA00023163"/>
    </source>
</evidence>
<dbReference type="InterPro" id="IPR050313">
    <property type="entry name" value="Carb_Metab_HTH_regulators"/>
</dbReference>
<evidence type="ECO:0000256" key="4">
    <source>
        <dbReference type="SAM" id="MobiDB-lite"/>
    </source>
</evidence>
<dbReference type="InterPro" id="IPR036390">
    <property type="entry name" value="WH_DNA-bd_sf"/>
</dbReference>
<dbReference type="InterPro" id="IPR014036">
    <property type="entry name" value="DeoR-like_C"/>
</dbReference>
<proteinExistence type="predicted"/>
<dbReference type="InterPro" id="IPR036388">
    <property type="entry name" value="WH-like_DNA-bd_sf"/>
</dbReference>
<dbReference type="CDD" id="cd00090">
    <property type="entry name" value="HTH_ARSR"/>
    <property type="match status" value="1"/>
</dbReference>
<dbReference type="SUPFAM" id="SSF100950">
    <property type="entry name" value="NagB/RpiA/CoA transferase-like"/>
    <property type="match status" value="1"/>
</dbReference>
<dbReference type="Pfam" id="PF08220">
    <property type="entry name" value="HTH_DeoR"/>
    <property type="match status" value="1"/>
</dbReference>
<dbReference type="Gene3D" id="1.10.10.10">
    <property type="entry name" value="Winged helix-like DNA-binding domain superfamily/Winged helix DNA-binding domain"/>
    <property type="match status" value="1"/>
</dbReference>
<dbReference type="PROSITE" id="PS51000">
    <property type="entry name" value="HTH_DEOR_2"/>
    <property type="match status" value="1"/>
</dbReference>
<dbReference type="Pfam" id="PF00455">
    <property type="entry name" value="DeoRC"/>
    <property type="match status" value="1"/>
</dbReference>
<dbReference type="Gene3D" id="3.40.50.1360">
    <property type="match status" value="1"/>
</dbReference>
<keyword evidence="7" id="KW-1185">Reference proteome</keyword>
<evidence type="ECO:0000313" key="7">
    <source>
        <dbReference type="Proteomes" id="UP001597120"/>
    </source>
</evidence>
<dbReference type="RefSeq" id="WP_379288768.1">
    <property type="nucleotide sequence ID" value="NZ_JBHTIU010000040.1"/>
</dbReference>
<dbReference type="Proteomes" id="UP001597120">
    <property type="component" value="Unassembled WGS sequence"/>
</dbReference>
<keyword evidence="3" id="KW-0804">Transcription</keyword>
<reference evidence="7" key="1">
    <citation type="journal article" date="2019" name="Int. J. Syst. Evol. Microbiol.">
        <title>The Global Catalogue of Microorganisms (GCM) 10K type strain sequencing project: providing services to taxonomists for standard genome sequencing and annotation.</title>
        <authorList>
            <consortium name="The Broad Institute Genomics Platform"/>
            <consortium name="The Broad Institute Genome Sequencing Center for Infectious Disease"/>
            <person name="Wu L."/>
            <person name="Ma J."/>
        </authorList>
    </citation>
    <scope>NUCLEOTIDE SEQUENCE [LARGE SCALE GENOMIC DNA]</scope>
    <source>
        <strain evidence="7">CCUG 57263</strain>
    </source>
</reference>
<keyword evidence="1" id="KW-0805">Transcription regulation</keyword>
<evidence type="ECO:0000256" key="2">
    <source>
        <dbReference type="ARBA" id="ARBA00023125"/>
    </source>
</evidence>
<evidence type="ECO:0000313" key="6">
    <source>
        <dbReference type="EMBL" id="MFD0870193.1"/>
    </source>
</evidence>
<dbReference type="GO" id="GO:0003677">
    <property type="term" value="F:DNA binding"/>
    <property type="evidence" value="ECO:0007669"/>
    <property type="project" value="UniProtKB-KW"/>
</dbReference>
<feature type="domain" description="HTH deoR-type" evidence="5">
    <location>
        <begin position="3"/>
        <end position="58"/>
    </location>
</feature>
<dbReference type="EMBL" id="JBHTIU010000040">
    <property type="protein sequence ID" value="MFD0870193.1"/>
    <property type="molecule type" value="Genomic_DNA"/>
</dbReference>
<gene>
    <name evidence="6" type="ORF">ACFQ03_13610</name>
</gene>
<evidence type="ECO:0000256" key="1">
    <source>
        <dbReference type="ARBA" id="ARBA00023015"/>
    </source>
</evidence>
<sequence length="254" mass="27919">MFAEERREKILALLNQEKRVFAKDLAERFQVSIDSIRRDLSIMEEQGLLKKTHGGAIPPAKVRQSPPPPDQRYGDGTPQGNAIAKIAASYIRENDTVFIGSGSLSYVLLKYLPDQMPLTIVTNSMRVADVLKERDWVDTYLIGGRVKPSGNITDVLANEFVRQFKFDISFITGGGISEEGVFVATPEVGAFGRAVAQVSRRRIGIATHHSLGNDGFAKAGRIEDLDLLITDQDADPEAIERIEALGVKVIVAQL</sequence>
<keyword evidence="2 6" id="KW-0238">DNA-binding</keyword>
<protein>
    <submittedName>
        <fullName evidence="6">DeoR/GlpR family DNA-binding transcription regulator</fullName>
    </submittedName>
</protein>
<dbReference type="PANTHER" id="PTHR30363">
    <property type="entry name" value="HTH-TYPE TRANSCRIPTIONAL REGULATOR SRLR-RELATED"/>
    <property type="match status" value="1"/>
</dbReference>
<dbReference type="InterPro" id="IPR001034">
    <property type="entry name" value="DeoR_HTH"/>
</dbReference>
<feature type="region of interest" description="Disordered" evidence="4">
    <location>
        <begin position="53"/>
        <end position="78"/>
    </location>
</feature>